<dbReference type="OrthoDB" id="10497021at2759"/>
<dbReference type="InterPro" id="IPR000873">
    <property type="entry name" value="AMP-dep_synth/lig_dom"/>
</dbReference>
<feature type="domain" description="AMP-dependent synthetase/ligase" evidence="1">
    <location>
        <begin position="39"/>
        <end position="124"/>
    </location>
</feature>
<sequence>MTDPIAPHVELKAGDDDEEFIFHGPIEPLLQELIKAELLQQQHDRYPEKVAVVSRWRKTALTYRSLFDPSCEIAQVLIAHGAFPTDCVVVLAGDSIEHVQILFVVGEIVSDFTIMNPTFTAEEVLAPVDFIAIFSSF</sequence>
<accession>A0A5N6V1V2</accession>
<reference evidence="2 3" key="1">
    <citation type="submission" date="2019-04" db="EMBL/GenBank/DDBJ databases">
        <title>Friends and foes A comparative genomics study of 23 Aspergillus species from section Flavi.</title>
        <authorList>
            <consortium name="DOE Joint Genome Institute"/>
            <person name="Kjaerbolling I."/>
            <person name="Vesth T."/>
            <person name="Frisvad J.C."/>
            <person name="Nybo J.L."/>
            <person name="Theobald S."/>
            <person name="Kildgaard S."/>
            <person name="Isbrandt T."/>
            <person name="Kuo A."/>
            <person name="Sato A."/>
            <person name="Lyhne E.K."/>
            <person name="Kogle M.E."/>
            <person name="Wiebenga A."/>
            <person name="Kun R.S."/>
            <person name="Lubbers R.J."/>
            <person name="Makela M.R."/>
            <person name="Barry K."/>
            <person name="Chovatia M."/>
            <person name="Clum A."/>
            <person name="Daum C."/>
            <person name="Haridas S."/>
            <person name="He G."/>
            <person name="LaButti K."/>
            <person name="Lipzen A."/>
            <person name="Mondo S."/>
            <person name="Riley R."/>
            <person name="Salamov A."/>
            <person name="Simmons B.A."/>
            <person name="Magnuson J.K."/>
            <person name="Henrissat B."/>
            <person name="Mortensen U.H."/>
            <person name="Larsen T.O."/>
            <person name="Devries R.P."/>
            <person name="Grigoriev I.V."/>
            <person name="Machida M."/>
            <person name="Baker S.E."/>
            <person name="Andersen M.R."/>
        </authorList>
    </citation>
    <scope>NUCLEOTIDE SEQUENCE [LARGE SCALE GENOMIC DNA]</scope>
    <source>
        <strain evidence="2 3">CBS 117626</strain>
    </source>
</reference>
<dbReference type="EMBL" id="ML738604">
    <property type="protein sequence ID" value="KAE8164896.1"/>
    <property type="molecule type" value="Genomic_DNA"/>
</dbReference>
<dbReference type="Proteomes" id="UP000326950">
    <property type="component" value="Unassembled WGS sequence"/>
</dbReference>
<dbReference type="SUPFAM" id="SSF56801">
    <property type="entry name" value="Acetyl-CoA synthetase-like"/>
    <property type="match status" value="1"/>
</dbReference>
<gene>
    <name evidence="2" type="ORF">BDV40DRAFT_297986</name>
</gene>
<dbReference type="InterPro" id="IPR042099">
    <property type="entry name" value="ANL_N_sf"/>
</dbReference>
<proteinExistence type="predicted"/>
<dbReference type="Gene3D" id="3.40.50.12780">
    <property type="entry name" value="N-terminal domain of ligase-like"/>
    <property type="match status" value="1"/>
</dbReference>
<protein>
    <recommendedName>
        <fullName evidence="1">AMP-dependent synthetase/ligase domain-containing protein</fullName>
    </recommendedName>
</protein>
<name>A0A5N6V1V2_ASPTM</name>
<evidence type="ECO:0000313" key="3">
    <source>
        <dbReference type="Proteomes" id="UP000326950"/>
    </source>
</evidence>
<dbReference type="Pfam" id="PF00501">
    <property type="entry name" value="AMP-binding"/>
    <property type="match status" value="1"/>
</dbReference>
<keyword evidence="3" id="KW-1185">Reference proteome</keyword>
<organism evidence="2 3">
    <name type="scientific">Aspergillus tamarii</name>
    <dbReference type="NCBI Taxonomy" id="41984"/>
    <lineage>
        <taxon>Eukaryota</taxon>
        <taxon>Fungi</taxon>
        <taxon>Dikarya</taxon>
        <taxon>Ascomycota</taxon>
        <taxon>Pezizomycotina</taxon>
        <taxon>Eurotiomycetes</taxon>
        <taxon>Eurotiomycetidae</taxon>
        <taxon>Eurotiales</taxon>
        <taxon>Aspergillaceae</taxon>
        <taxon>Aspergillus</taxon>
        <taxon>Aspergillus subgen. Circumdati</taxon>
    </lineage>
</organism>
<dbReference type="AlphaFoldDB" id="A0A5N6V1V2"/>
<evidence type="ECO:0000259" key="1">
    <source>
        <dbReference type="Pfam" id="PF00501"/>
    </source>
</evidence>
<evidence type="ECO:0000313" key="2">
    <source>
        <dbReference type="EMBL" id="KAE8164896.1"/>
    </source>
</evidence>